<protein>
    <submittedName>
        <fullName evidence="1">Nucleotidyltransferase substrate binding protein, HI0074 family</fullName>
    </submittedName>
</protein>
<dbReference type="SUPFAM" id="SSF81593">
    <property type="entry name" value="Nucleotidyltransferase substrate binding subunit/domain"/>
    <property type="match status" value="1"/>
</dbReference>
<reference evidence="1" key="1">
    <citation type="submission" date="2019-02" db="EMBL/GenBank/DDBJ databases">
        <authorList>
            <person name="Gruber-Vodicka R. H."/>
            <person name="Seah K. B. B."/>
        </authorList>
    </citation>
    <scope>NUCLEOTIDE SEQUENCE</scope>
    <source>
        <strain evidence="1">BECK_BZ131</strain>
    </source>
</reference>
<organism evidence="1">
    <name type="scientific">Candidatus Kentrum sp. FW</name>
    <dbReference type="NCBI Taxonomy" id="2126338"/>
    <lineage>
        <taxon>Bacteria</taxon>
        <taxon>Pseudomonadati</taxon>
        <taxon>Pseudomonadota</taxon>
        <taxon>Gammaproteobacteria</taxon>
        <taxon>Candidatus Kentrum</taxon>
    </lineage>
</organism>
<gene>
    <name evidence="1" type="ORF">BECKFW1821C_GA0114237_103333</name>
</gene>
<evidence type="ECO:0000313" key="1">
    <source>
        <dbReference type="EMBL" id="VFJ72376.1"/>
    </source>
</evidence>
<dbReference type="InterPro" id="IPR010235">
    <property type="entry name" value="HepT"/>
</dbReference>
<proteinExistence type="predicted"/>
<keyword evidence="1" id="KW-0808">Transferase</keyword>
<dbReference type="EMBL" id="CAADFE010000033">
    <property type="protein sequence ID" value="VFJ72376.1"/>
    <property type="molecule type" value="Genomic_DNA"/>
</dbReference>
<dbReference type="Pfam" id="PF08780">
    <property type="entry name" value="NTase_sub_bind"/>
    <property type="match status" value="1"/>
</dbReference>
<dbReference type="GO" id="GO:0016740">
    <property type="term" value="F:transferase activity"/>
    <property type="evidence" value="ECO:0007669"/>
    <property type="project" value="UniProtKB-KW"/>
</dbReference>
<dbReference type="AlphaFoldDB" id="A0A450TUG8"/>
<dbReference type="Gene3D" id="1.20.120.330">
    <property type="entry name" value="Nucleotidyltransferases domain 2"/>
    <property type="match status" value="1"/>
</dbReference>
<accession>A0A450TUG8</accession>
<sequence>MLLRSALEQKSLDRFSDLEQASIIQRFQYTYELAWKTCKGYLEFDGIYFIPATPRNVIKEAFAADIID</sequence>
<name>A0A450TUG8_9GAMM</name>